<keyword evidence="5 9" id="KW-0999">Mitochondrion inner membrane</keyword>
<reference evidence="11" key="1">
    <citation type="submission" date="2023-02" db="EMBL/GenBank/DDBJ databases">
        <title>Mating type loci evolution in Malassezia.</title>
        <authorList>
            <person name="Coelho M.A."/>
        </authorList>
    </citation>
    <scope>NUCLEOTIDE SEQUENCE</scope>
    <source>
        <strain evidence="11">CBS 14136</strain>
    </source>
</reference>
<keyword evidence="6 9" id="KW-1133">Transmembrane helix</keyword>
<evidence type="ECO:0000256" key="8">
    <source>
        <dbReference type="ARBA" id="ARBA00023136"/>
    </source>
</evidence>
<gene>
    <name evidence="11" type="primary">MIC10</name>
    <name evidence="11" type="ORF">MPSI1_000585</name>
</gene>
<dbReference type="GO" id="GO:0061617">
    <property type="term" value="C:MICOS complex"/>
    <property type="evidence" value="ECO:0007669"/>
    <property type="project" value="UniProtKB-UniRule"/>
</dbReference>
<feature type="region of interest" description="Disordered" evidence="10">
    <location>
        <begin position="164"/>
        <end position="185"/>
    </location>
</feature>
<evidence type="ECO:0000256" key="5">
    <source>
        <dbReference type="ARBA" id="ARBA00022792"/>
    </source>
</evidence>
<proteinExistence type="inferred from homology"/>
<evidence type="ECO:0000256" key="1">
    <source>
        <dbReference type="ARBA" id="ARBA00002689"/>
    </source>
</evidence>
<dbReference type="PANTHER" id="PTHR21304">
    <property type="entry name" value="MICOS COMPLEX SUBUNIT MIC10"/>
    <property type="match status" value="1"/>
</dbReference>
<protein>
    <recommendedName>
        <fullName evidence="9">MICOS complex subunit MIC10</fullName>
    </recommendedName>
</protein>
<feature type="transmembrane region" description="Helical" evidence="9">
    <location>
        <begin position="25"/>
        <end position="44"/>
    </location>
</feature>
<comment type="similarity">
    <text evidence="3 9">Belongs to the MICOS complex subunit Mic10 family.</text>
</comment>
<evidence type="ECO:0000256" key="10">
    <source>
        <dbReference type="SAM" id="MobiDB-lite"/>
    </source>
</evidence>
<evidence type="ECO:0000256" key="9">
    <source>
        <dbReference type="RuleBase" id="RU363011"/>
    </source>
</evidence>
<dbReference type="Proteomes" id="UP001214628">
    <property type="component" value="Chromosome 1"/>
</dbReference>
<dbReference type="EMBL" id="CP118375">
    <property type="protein sequence ID" value="WFD41947.1"/>
    <property type="molecule type" value="Genomic_DNA"/>
</dbReference>
<evidence type="ECO:0000256" key="4">
    <source>
        <dbReference type="ARBA" id="ARBA00022692"/>
    </source>
</evidence>
<evidence type="ECO:0000256" key="2">
    <source>
        <dbReference type="ARBA" id="ARBA00004434"/>
    </source>
</evidence>
<evidence type="ECO:0000256" key="7">
    <source>
        <dbReference type="ARBA" id="ARBA00023128"/>
    </source>
</evidence>
<keyword evidence="8 9" id="KW-0472">Membrane</keyword>
<keyword evidence="4 9" id="KW-0812">Transmembrane</keyword>
<evidence type="ECO:0000256" key="6">
    <source>
        <dbReference type="ARBA" id="ARBA00022989"/>
    </source>
</evidence>
<dbReference type="AlphaFoldDB" id="A0AAF0FBW9"/>
<comment type="subunit">
    <text evidence="9">Component of the mitochondrial contact site and cristae organizing system (MICOS) complex.</text>
</comment>
<name>A0AAF0FBW9_9BASI</name>
<organism evidence="11 12">
    <name type="scientific">Malassezia psittaci</name>
    <dbReference type="NCBI Taxonomy" id="1821823"/>
    <lineage>
        <taxon>Eukaryota</taxon>
        <taxon>Fungi</taxon>
        <taxon>Dikarya</taxon>
        <taxon>Basidiomycota</taxon>
        <taxon>Ustilaginomycotina</taxon>
        <taxon>Malasseziomycetes</taxon>
        <taxon>Malasseziales</taxon>
        <taxon>Malasseziaceae</taxon>
        <taxon>Malassezia</taxon>
    </lineage>
</organism>
<evidence type="ECO:0000256" key="3">
    <source>
        <dbReference type="ARBA" id="ARBA00006792"/>
    </source>
</evidence>
<accession>A0AAF0FBW9</accession>
<dbReference type="InterPro" id="IPR007512">
    <property type="entry name" value="Mic10"/>
</dbReference>
<sequence>MSKPSGHLASEDVLNKKLDLCISNAIVKTGIGFSAGVVLSVVLLKRRSWPVWLGTGFGLGSGYTDCERSFNPVAVPGVRVLPANAKPSVPESQMGKIQQRVGELVGKAKDETDEKVAPAAHNIRDQVQDRFAELSQKGRDAAETQLNKVQDSAHDMLHKLQDKAHELSDSAKETEHKVQDKVRRI</sequence>
<comment type="subcellular location">
    <subcellularLocation>
        <location evidence="2 9">Mitochondrion inner membrane</location>
        <topology evidence="2 9">Single-pass membrane protein</topology>
    </subcellularLocation>
</comment>
<comment type="function">
    <text evidence="1 9">Component of the MICOS complex, a large protein complex of the mitochondrial inner membrane that plays crucial roles in the maintenance of crista junctions, inner membrane architecture, and formation of contact sites to the outer membrane.</text>
</comment>
<dbReference type="Gene3D" id="1.20.120.20">
    <property type="entry name" value="Apolipoprotein"/>
    <property type="match status" value="1"/>
</dbReference>
<dbReference type="Pfam" id="PF04418">
    <property type="entry name" value="DUF543"/>
    <property type="match status" value="1"/>
</dbReference>
<keyword evidence="7 9" id="KW-0496">Mitochondrion</keyword>
<evidence type="ECO:0000313" key="12">
    <source>
        <dbReference type="Proteomes" id="UP001214628"/>
    </source>
</evidence>
<keyword evidence="12" id="KW-1185">Reference proteome</keyword>
<evidence type="ECO:0000313" key="11">
    <source>
        <dbReference type="EMBL" id="WFD41947.1"/>
    </source>
</evidence>
<dbReference type="PANTHER" id="PTHR21304:SF0">
    <property type="entry name" value="MICOS COMPLEX SUBUNIT MIC10"/>
    <property type="match status" value="1"/>
</dbReference>